<evidence type="ECO:0000313" key="2">
    <source>
        <dbReference type="EMBL" id="RZO05446.1"/>
    </source>
</evidence>
<sequence>MKIPIDKLEKDLLVSIVEEFVLRDGTDYGAVEIEFDNKVDEVLRKLRTEEYFISFDAVTESCTIKLKA</sequence>
<comment type="caution">
    <text evidence="2">The sequence shown here is derived from an EMBL/GenBank/DDBJ whole genome shotgun (WGS) entry which is preliminary data.</text>
</comment>
<evidence type="ECO:0000313" key="3">
    <source>
        <dbReference type="Proteomes" id="UP000318148"/>
    </source>
</evidence>
<dbReference type="SUPFAM" id="SSF118001">
    <property type="entry name" value="YehU-like"/>
    <property type="match status" value="1"/>
</dbReference>
<evidence type="ECO:0000256" key="1">
    <source>
        <dbReference type="ARBA" id="ARBA00006450"/>
    </source>
</evidence>
<dbReference type="AlphaFoldDB" id="A0A520LKL0"/>
<name>A0A520LKL0_9GAMM</name>
<protein>
    <submittedName>
        <fullName evidence="2">YheU family protein</fullName>
    </submittedName>
</protein>
<dbReference type="InterPro" id="IPR010648">
    <property type="entry name" value="UPF0270"/>
</dbReference>
<comment type="similarity">
    <text evidence="1">Belongs to the UPF0270 family.</text>
</comment>
<organism evidence="2 3">
    <name type="scientific">SAR92 clade bacterium</name>
    <dbReference type="NCBI Taxonomy" id="2315479"/>
    <lineage>
        <taxon>Bacteria</taxon>
        <taxon>Pseudomonadati</taxon>
        <taxon>Pseudomonadota</taxon>
        <taxon>Gammaproteobacteria</taxon>
        <taxon>Cellvibrionales</taxon>
        <taxon>Porticoccaceae</taxon>
        <taxon>SAR92 clade</taxon>
    </lineage>
</organism>
<dbReference type="Proteomes" id="UP000318148">
    <property type="component" value="Unassembled WGS sequence"/>
</dbReference>
<dbReference type="Pfam" id="PF06794">
    <property type="entry name" value="UPF0270"/>
    <property type="match status" value="1"/>
</dbReference>
<dbReference type="EMBL" id="SHBO01000042">
    <property type="protein sequence ID" value="RZO05446.1"/>
    <property type="molecule type" value="Genomic_DNA"/>
</dbReference>
<accession>A0A520LKL0</accession>
<dbReference type="InterPro" id="IPR036685">
    <property type="entry name" value="YehU-like_sf"/>
</dbReference>
<proteinExistence type="inferred from homology"/>
<dbReference type="Gene3D" id="1.10.10.610">
    <property type="entry name" value="YehU-like"/>
    <property type="match status" value="1"/>
</dbReference>
<reference evidence="2 3" key="1">
    <citation type="submission" date="2019-02" db="EMBL/GenBank/DDBJ databases">
        <title>Prokaryotic population dynamics and viral predation in marine succession experiment using metagenomics: the confinement effect.</title>
        <authorList>
            <person name="Haro-Moreno J.M."/>
            <person name="Rodriguez-Valera F."/>
            <person name="Lopez-Perez M."/>
        </authorList>
    </citation>
    <scope>NUCLEOTIDE SEQUENCE [LARGE SCALE GENOMIC DNA]</scope>
    <source>
        <strain evidence="2">MED-G169</strain>
    </source>
</reference>
<gene>
    <name evidence="2" type="ORF">EVB02_03380</name>
</gene>